<keyword evidence="3" id="KW-0597">Phosphoprotein</keyword>
<dbReference type="InterPro" id="IPR003594">
    <property type="entry name" value="HATPase_dom"/>
</dbReference>
<dbReference type="eggNOG" id="COG0745">
    <property type="taxonomic scope" value="Bacteria"/>
</dbReference>
<dbReference type="Pfam" id="PF00072">
    <property type="entry name" value="Response_reg"/>
    <property type="match status" value="1"/>
</dbReference>
<dbReference type="EMBL" id="CP007451">
    <property type="protein sequence ID" value="AHW58771.1"/>
    <property type="molecule type" value="Genomic_DNA"/>
</dbReference>
<reference evidence="14 16" key="2">
    <citation type="submission" date="2016-10" db="EMBL/GenBank/DDBJ databases">
        <authorList>
            <person name="de Groot N.N."/>
        </authorList>
    </citation>
    <scope>NUCLEOTIDE SEQUENCE [LARGE SCALE GENOMIC DNA]</scope>
    <source>
        <strain evidence="14 16">DSM 25947</strain>
    </source>
</reference>
<dbReference type="FunFam" id="3.40.50.2300:FF:000138">
    <property type="entry name" value="Two-component system sensor histidine kinase/response regulator"/>
    <property type="match status" value="1"/>
</dbReference>
<dbReference type="STRING" id="1168034.FH5T_02080"/>
<evidence type="ECO:0000256" key="7">
    <source>
        <dbReference type="SAM" id="Coils"/>
    </source>
</evidence>
<keyword evidence="5" id="KW-0238">DNA-binding</keyword>
<evidence type="ECO:0000256" key="3">
    <source>
        <dbReference type="ARBA" id="ARBA00022553"/>
    </source>
</evidence>
<evidence type="ECO:0000256" key="4">
    <source>
        <dbReference type="ARBA" id="ARBA00023015"/>
    </source>
</evidence>
<dbReference type="SUPFAM" id="SSF63829">
    <property type="entry name" value="Calcium-dependent phosphotriesterase"/>
    <property type="match status" value="2"/>
</dbReference>
<proteinExistence type="predicted"/>
<keyword evidence="6" id="KW-0804">Transcription</keyword>
<dbReference type="CDD" id="cd00082">
    <property type="entry name" value="HisKA"/>
    <property type="match status" value="1"/>
</dbReference>
<dbReference type="Pfam" id="PF07495">
    <property type="entry name" value="Y_Y_Y"/>
    <property type="match status" value="1"/>
</dbReference>
<evidence type="ECO:0000259" key="10">
    <source>
        <dbReference type="SMART" id="SM00387"/>
    </source>
</evidence>
<dbReference type="Pfam" id="PF00512">
    <property type="entry name" value="HisKA"/>
    <property type="match status" value="1"/>
</dbReference>
<dbReference type="Gene3D" id="3.30.565.10">
    <property type="entry name" value="Histidine kinase-like ATPase, C-terminal domain"/>
    <property type="match status" value="1"/>
</dbReference>
<dbReference type="Gene3D" id="2.60.40.10">
    <property type="entry name" value="Immunoglobulins"/>
    <property type="match status" value="1"/>
</dbReference>
<dbReference type="InterPro" id="IPR011110">
    <property type="entry name" value="Reg_prop"/>
</dbReference>
<dbReference type="Gene3D" id="1.10.287.130">
    <property type="match status" value="1"/>
</dbReference>
<dbReference type="InterPro" id="IPR036097">
    <property type="entry name" value="HisK_dim/P_sf"/>
</dbReference>
<dbReference type="SMART" id="SM00342">
    <property type="entry name" value="HTH_ARAC"/>
    <property type="match status" value="1"/>
</dbReference>
<dbReference type="SUPFAM" id="SSF46689">
    <property type="entry name" value="Homeodomain-like"/>
    <property type="match status" value="1"/>
</dbReference>
<dbReference type="Gene3D" id="3.40.50.2300">
    <property type="match status" value="1"/>
</dbReference>
<dbReference type="InterPro" id="IPR004358">
    <property type="entry name" value="Sig_transdc_His_kin-like_C"/>
</dbReference>
<feature type="domain" description="Response regulatory" evidence="12">
    <location>
        <begin position="1168"/>
        <end position="1280"/>
    </location>
</feature>
<evidence type="ECO:0000256" key="1">
    <source>
        <dbReference type="ARBA" id="ARBA00000085"/>
    </source>
</evidence>
<evidence type="ECO:0000313" key="13">
    <source>
        <dbReference type="EMBL" id="AHW58771.1"/>
    </source>
</evidence>
<dbReference type="InterPro" id="IPR011006">
    <property type="entry name" value="CheY-like_superfamily"/>
</dbReference>
<keyword evidence="14" id="KW-0418">Kinase</keyword>
<evidence type="ECO:0000259" key="9">
    <source>
        <dbReference type="SMART" id="SM00342"/>
    </source>
</evidence>
<protein>
    <recommendedName>
        <fullName evidence="2">histidine kinase</fullName>
        <ecNumber evidence="2">2.7.13.3</ecNumber>
    </recommendedName>
</protein>
<dbReference type="EC" id="2.7.13.3" evidence="2"/>
<dbReference type="OrthoDB" id="681130at2"/>
<dbReference type="InterPro" id="IPR013783">
    <property type="entry name" value="Ig-like_fold"/>
</dbReference>
<dbReference type="Proteomes" id="UP000023772">
    <property type="component" value="Chromosome"/>
</dbReference>
<keyword evidence="4" id="KW-0805">Transcription regulation</keyword>
<dbReference type="eggNOG" id="COG3292">
    <property type="taxonomic scope" value="Bacteria"/>
</dbReference>
<dbReference type="GO" id="GO:0043565">
    <property type="term" value="F:sequence-specific DNA binding"/>
    <property type="evidence" value="ECO:0007669"/>
    <property type="project" value="InterPro"/>
</dbReference>
<evidence type="ECO:0000256" key="5">
    <source>
        <dbReference type="ARBA" id="ARBA00023125"/>
    </source>
</evidence>
<dbReference type="SMART" id="SM00388">
    <property type="entry name" value="HisKA"/>
    <property type="match status" value="1"/>
</dbReference>
<feature type="domain" description="Signal transduction histidine kinase dimerisation/phosphoacceptor" evidence="11">
    <location>
        <begin position="884"/>
        <end position="950"/>
    </location>
</feature>
<dbReference type="eggNOG" id="COG5002">
    <property type="taxonomic scope" value="Bacteria"/>
</dbReference>
<dbReference type="InterPro" id="IPR018062">
    <property type="entry name" value="HTH_AraC-typ_CS"/>
</dbReference>
<dbReference type="PROSITE" id="PS00041">
    <property type="entry name" value="HTH_ARAC_FAMILY_1"/>
    <property type="match status" value="1"/>
</dbReference>
<reference evidence="13 15" key="1">
    <citation type="submission" date="2014-03" db="EMBL/GenBank/DDBJ databases">
        <title>Complete genome sequence of a deeply braunched marine Bacteroidia bacterium Draconibacterium orientale type strain FH5T.</title>
        <authorList>
            <person name="Li X."/>
            <person name="Wang X."/>
            <person name="Xie Z."/>
            <person name="Du Z."/>
            <person name="Chen G."/>
        </authorList>
    </citation>
    <scope>NUCLEOTIDE SEQUENCE [LARGE SCALE GENOMIC DNA]</scope>
    <source>
        <strain evidence="13 15">FH5</strain>
    </source>
</reference>
<dbReference type="GO" id="GO:0000155">
    <property type="term" value="F:phosphorelay sensor kinase activity"/>
    <property type="evidence" value="ECO:0007669"/>
    <property type="project" value="InterPro"/>
</dbReference>
<feature type="domain" description="Histidine kinase/HSP90-like ATPase" evidence="10">
    <location>
        <begin position="996"/>
        <end position="1118"/>
    </location>
</feature>
<dbReference type="FunFam" id="2.60.40.10:FF:000791">
    <property type="entry name" value="Two-component system sensor histidine kinase/response regulator"/>
    <property type="match status" value="1"/>
</dbReference>
<dbReference type="InterPro" id="IPR003661">
    <property type="entry name" value="HisK_dim/P_dom"/>
</dbReference>
<organism evidence="14 16">
    <name type="scientific">Draconibacterium orientale</name>
    <dbReference type="NCBI Taxonomy" id="1168034"/>
    <lineage>
        <taxon>Bacteria</taxon>
        <taxon>Pseudomonadati</taxon>
        <taxon>Bacteroidota</taxon>
        <taxon>Bacteroidia</taxon>
        <taxon>Marinilabiliales</taxon>
        <taxon>Prolixibacteraceae</taxon>
        <taxon>Draconibacterium</taxon>
    </lineage>
</organism>
<evidence type="ECO:0000256" key="8">
    <source>
        <dbReference type="SAM" id="Phobius"/>
    </source>
</evidence>
<gene>
    <name evidence="13" type="ORF">FH5T_02080</name>
    <name evidence="14" type="ORF">SAMN05444285_11467</name>
</gene>
<comment type="catalytic activity">
    <reaction evidence="1">
        <text>ATP + protein L-histidine = ADP + protein N-phospho-L-histidine.</text>
        <dbReference type="EC" id="2.7.13.3"/>
    </reaction>
</comment>
<dbReference type="PANTHER" id="PTHR43547:SF2">
    <property type="entry name" value="HYBRID SIGNAL TRANSDUCTION HISTIDINE KINASE C"/>
    <property type="match status" value="1"/>
</dbReference>
<dbReference type="Proteomes" id="UP000181981">
    <property type="component" value="Unassembled WGS sequence"/>
</dbReference>
<dbReference type="SMART" id="SM00448">
    <property type="entry name" value="REC"/>
    <property type="match status" value="1"/>
</dbReference>
<keyword evidence="15" id="KW-1185">Reference proteome</keyword>
<accession>X5DWY9</accession>
<feature type="coiled-coil region" evidence="7">
    <location>
        <begin position="832"/>
        <end position="884"/>
    </location>
</feature>
<dbReference type="InterPro" id="IPR015943">
    <property type="entry name" value="WD40/YVTN_repeat-like_dom_sf"/>
</dbReference>
<name>X5DWY9_9BACT</name>
<dbReference type="Gene3D" id="1.10.10.60">
    <property type="entry name" value="Homeodomain-like"/>
    <property type="match status" value="2"/>
</dbReference>
<keyword evidence="8" id="KW-1133">Transmembrane helix</keyword>
<dbReference type="PRINTS" id="PR00344">
    <property type="entry name" value="BCTRLSENSOR"/>
</dbReference>
<dbReference type="CDD" id="cd00075">
    <property type="entry name" value="HATPase"/>
    <property type="match status" value="1"/>
</dbReference>
<dbReference type="RefSeq" id="WP_051567540.1">
    <property type="nucleotide sequence ID" value="NZ_FOHT01000014.1"/>
</dbReference>
<keyword evidence="8" id="KW-0472">Membrane</keyword>
<evidence type="ECO:0000313" key="15">
    <source>
        <dbReference type="Proteomes" id="UP000023772"/>
    </source>
</evidence>
<dbReference type="SUPFAM" id="SSF52172">
    <property type="entry name" value="CheY-like"/>
    <property type="match status" value="1"/>
</dbReference>
<dbReference type="SMART" id="SM00387">
    <property type="entry name" value="HATPase_c"/>
    <property type="match status" value="1"/>
</dbReference>
<sequence>MVKLSGKYVVAFLIIILGITTDAVFAKSTGQIRLNVLTTNDGLPQNTVDVITKDSKGFMWFGTWNGLCRFDGYTFKTFHTQEHEWLKGNMIQALCEDDNGNLWVGTEKGLSFFDYQLFRFLPLNGLSSEILNSSVTTIVKDEIGAIWVGTENNGLWQITESNEGTLSCQKRFSDKLPTENINHIFISPEKNLFVGTDIGLAVLSLNTTEIIDQYSSVTNEIGPISIQSVYQDSRSNLWIGTSDLGLYYFNSSSESLEYFFTTSTSEGNLDHLTVRDIIEDQNGTIIIGTLGGLNYFNQNSKTFSHLSNDSKLSSPFVNSLYADDFGNIWIGTEIGGVNYYNSYQKPFNAIQHKPGNANSISHNTINSILVEDDIIWIGTAGGGLNRVNGDKITRLKNDSENPISITSDFVSSIFRDKQNRLWIGTWGGGLNRLLAENENRFAVWINQPNDDKTICSSFVSCIEQLDNNRLLIGTRGGLDIFNPSNNSFSHVHNAMEPGYSLEVGCMLTDKKNRIWVGTENGLYRFNKNDLLNSDLNNSKLPFEKFLHNPQDKQSLPGNYIISLFEAADGTIWMGTYGNGICQYNENGSFTNYTSQNGLCNNFAYGIEEDLDGNLWISTDNGLSKFNPDRKTFLNYYASDGLLSNQFYWTASYSDKKGTLYFGGVNGLNYFSPQQIETYPNTLKPVFTEFSIFSNPVTIGKKYHGQVILNKPVSQTAEINLSYKDAVFSIEFSALDYFLPDKVRYAYKMEGVDQDWVEVPASRRFANYTNLSGGQYVFKVKAANSDGIWSENYTALILTIVPPFWETAWFQLLAVLFIIAMVLAYIRYRTQFLKEQKRKLEQQVRERTFKIEEQKEELEKQNQQIAKQRDEVIELNEKVKLVNQLRLRFFTNISHEFRTPLTLIIDPLEQLMKNMKADPNTQNTLSIINRNAQRLLHLINQLLYFRRIETGKLKLNVSKGNLQEFLHGIFESFKDLAEHQQINYRFIKTEINDETWFDAEKVENVFYNLLSNAFKNTPASGSITLKVENITENQKDYIAAPFVAISVIDTGRGISEEHMPHIFNRFYKDAESGKQTDFTSSGIGLALSYEIVQALNGKIKVQSEPQKGSTFTVCMPYSKDRFESDQINETSIPTEINLEGRVNVLTEHIVARNTNYELDEVTSDNKKKPTILIVEDNFDLRSFLLQTLRSDFRVLGAENGKIGLEMAKKYSPELIISDVMMPVMDGIELCSRLKKNIQTSHIPIILLTAKNMVESWIEGLETGADDYIPKPFNLQILEIKMRNIIESRRKIKNTFSSPEPIAPEKLASNKLDEEFITKAYQILEKNYNEPNFSVEQFAREMFVSRSLLYKKIKALTNLNITDFINSYKLKKSVELIKSTELSISEIAFKTGFNDPKYFSRIFKKFYGTSPSDYLKKT</sequence>
<keyword evidence="7" id="KW-0175">Coiled coil</keyword>
<dbReference type="InterPro" id="IPR001789">
    <property type="entry name" value="Sig_transdc_resp-reg_receiver"/>
</dbReference>
<evidence type="ECO:0000259" key="11">
    <source>
        <dbReference type="SMART" id="SM00388"/>
    </source>
</evidence>
<dbReference type="GO" id="GO:0003700">
    <property type="term" value="F:DNA-binding transcription factor activity"/>
    <property type="evidence" value="ECO:0007669"/>
    <property type="project" value="InterPro"/>
</dbReference>
<dbReference type="PANTHER" id="PTHR43547">
    <property type="entry name" value="TWO-COMPONENT HISTIDINE KINASE"/>
    <property type="match status" value="1"/>
</dbReference>
<keyword evidence="8" id="KW-0812">Transmembrane</keyword>
<evidence type="ECO:0000256" key="2">
    <source>
        <dbReference type="ARBA" id="ARBA00012438"/>
    </source>
</evidence>
<dbReference type="EMBL" id="FOHT01000014">
    <property type="protein sequence ID" value="SET49219.1"/>
    <property type="molecule type" value="Genomic_DNA"/>
</dbReference>
<dbReference type="Pfam" id="PF07494">
    <property type="entry name" value="Reg_prop"/>
    <property type="match status" value="5"/>
</dbReference>
<dbReference type="FunFam" id="1.10.287.130:FF:000045">
    <property type="entry name" value="Two-component system sensor histidine kinase/response regulator"/>
    <property type="match status" value="1"/>
</dbReference>
<dbReference type="InterPro" id="IPR018060">
    <property type="entry name" value="HTH_AraC"/>
</dbReference>
<dbReference type="Gene3D" id="2.130.10.10">
    <property type="entry name" value="YVTN repeat-like/Quinoprotein amine dehydrogenase"/>
    <property type="match status" value="2"/>
</dbReference>
<dbReference type="KEGG" id="dori:FH5T_02080"/>
<evidence type="ECO:0000256" key="6">
    <source>
        <dbReference type="ARBA" id="ARBA00023163"/>
    </source>
</evidence>
<dbReference type="SUPFAM" id="SSF55874">
    <property type="entry name" value="ATPase domain of HSP90 chaperone/DNA topoisomerase II/histidine kinase"/>
    <property type="match status" value="1"/>
</dbReference>
<evidence type="ECO:0000313" key="14">
    <source>
        <dbReference type="EMBL" id="SET49219.1"/>
    </source>
</evidence>
<feature type="transmembrane region" description="Helical" evidence="8">
    <location>
        <begin position="807"/>
        <end position="827"/>
    </location>
</feature>
<feature type="domain" description="HTH araC/xylS-type" evidence="9">
    <location>
        <begin position="1330"/>
        <end position="1413"/>
    </location>
</feature>
<dbReference type="SUPFAM" id="SSF47384">
    <property type="entry name" value="Homodimeric domain of signal transducing histidine kinase"/>
    <property type="match status" value="1"/>
</dbReference>
<dbReference type="InterPro" id="IPR009057">
    <property type="entry name" value="Homeodomain-like_sf"/>
</dbReference>
<evidence type="ECO:0000259" key="12">
    <source>
        <dbReference type="SMART" id="SM00448"/>
    </source>
</evidence>
<dbReference type="Pfam" id="PF02518">
    <property type="entry name" value="HATPase_c"/>
    <property type="match status" value="1"/>
</dbReference>
<keyword evidence="14" id="KW-0808">Transferase</keyword>
<evidence type="ECO:0000313" key="16">
    <source>
        <dbReference type="Proteomes" id="UP000181981"/>
    </source>
</evidence>
<dbReference type="HOGENOM" id="CLU_000445_28_1_10"/>
<dbReference type="InterPro" id="IPR011123">
    <property type="entry name" value="Y_Y_Y"/>
</dbReference>
<dbReference type="InterPro" id="IPR036890">
    <property type="entry name" value="HATPase_C_sf"/>
</dbReference>
<dbReference type="Pfam" id="PF12833">
    <property type="entry name" value="HTH_18"/>
    <property type="match status" value="1"/>
</dbReference>